<name>A0A485L5Z4_9STRA</name>
<dbReference type="OrthoDB" id="61110at2759"/>
<keyword evidence="10" id="KW-0325">Glycoprotein</keyword>
<evidence type="ECO:0000256" key="10">
    <source>
        <dbReference type="ARBA" id="ARBA00023180"/>
    </source>
</evidence>
<dbReference type="InterPro" id="IPR000742">
    <property type="entry name" value="EGF"/>
</dbReference>
<dbReference type="PANTHER" id="PTHR47460:SF1">
    <property type="entry name" value="SERINE_THREONINE-PROTEIN KINASE-LIKE PROTEIN ACR4"/>
    <property type="match status" value="1"/>
</dbReference>
<dbReference type="EC" id="2.7.11.1" evidence="2"/>
<dbReference type="PROSITE" id="PS01186">
    <property type="entry name" value="EGF_2"/>
    <property type="match status" value="1"/>
</dbReference>
<dbReference type="InterPro" id="IPR009091">
    <property type="entry name" value="RCC1/BLIP-II"/>
</dbReference>
<evidence type="ECO:0000256" key="4">
    <source>
        <dbReference type="ARBA" id="ARBA00022692"/>
    </source>
</evidence>
<evidence type="ECO:0000256" key="6">
    <source>
        <dbReference type="ARBA" id="ARBA00022989"/>
    </source>
</evidence>
<feature type="domain" description="Ig-like" evidence="13">
    <location>
        <begin position="151"/>
        <end position="211"/>
    </location>
</feature>
<keyword evidence="7" id="KW-0472">Membrane</keyword>
<dbReference type="SMART" id="SM00179">
    <property type="entry name" value="EGF_CA"/>
    <property type="match status" value="2"/>
</dbReference>
<evidence type="ECO:0000313" key="16">
    <source>
        <dbReference type="Proteomes" id="UP000332933"/>
    </source>
</evidence>
<gene>
    <name evidence="15" type="primary">Aste57867_16657</name>
    <name evidence="14" type="ORF">As57867_016600</name>
    <name evidence="15" type="ORF">ASTE57867_16657</name>
</gene>
<evidence type="ECO:0000256" key="11">
    <source>
        <dbReference type="ARBA" id="ARBA00047899"/>
    </source>
</evidence>
<evidence type="ECO:0000256" key="12">
    <source>
        <dbReference type="ARBA" id="ARBA00048679"/>
    </source>
</evidence>
<evidence type="ECO:0000256" key="5">
    <source>
        <dbReference type="ARBA" id="ARBA00022729"/>
    </source>
</evidence>
<dbReference type="Pfam" id="PF13540">
    <property type="entry name" value="RCC1_2"/>
    <property type="match status" value="5"/>
</dbReference>
<dbReference type="GO" id="GO:0004674">
    <property type="term" value="F:protein serine/threonine kinase activity"/>
    <property type="evidence" value="ECO:0007669"/>
    <property type="project" value="UniProtKB-KW"/>
</dbReference>
<proteinExistence type="predicted"/>
<evidence type="ECO:0000256" key="9">
    <source>
        <dbReference type="ARBA" id="ARBA00023170"/>
    </source>
</evidence>
<dbReference type="EMBL" id="CAADRA010005934">
    <property type="protein sequence ID" value="VFT93428.1"/>
    <property type="molecule type" value="Genomic_DNA"/>
</dbReference>
<evidence type="ECO:0000256" key="2">
    <source>
        <dbReference type="ARBA" id="ARBA00012513"/>
    </source>
</evidence>
<dbReference type="Gene3D" id="2.130.10.30">
    <property type="entry name" value="Regulator of chromosome condensation 1/beta-lactamase-inhibitor protein II"/>
    <property type="match status" value="3"/>
</dbReference>
<evidence type="ECO:0000259" key="13">
    <source>
        <dbReference type="PROSITE" id="PS50835"/>
    </source>
</evidence>
<accession>A0A485L5Z4</accession>
<keyword evidence="5" id="KW-0732">Signal</keyword>
<evidence type="ECO:0000313" key="15">
    <source>
        <dbReference type="EMBL" id="VFT93428.1"/>
    </source>
</evidence>
<dbReference type="InterPro" id="IPR049883">
    <property type="entry name" value="NOTCH1_EGF-like"/>
</dbReference>
<keyword evidence="4" id="KW-0812">Transmembrane</keyword>
<comment type="subcellular location">
    <subcellularLocation>
        <location evidence="1">Membrane</location>
        <topology evidence="1">Single-pass type I membrane protein</topology>
    </subcellularLocation>
</comment>
<reference evidence="15 16" key="1">
    <citation type="submission" date="2019-03" db="EMBL/GenBank/DDBJ databases">
        <authorList>
            <person name="Gaulin E."/>
            <person name="Dumas B."/>
        </authorList>
    </citation>
    <scope>NUCLEOTIDE SEQUENCE [LARGE SCALE GENOMIC DNA]</scope>
    <source>
        <strain evidence="15">CBS 568.67</strain>
    </source>
</reference>
<dbReference type="SUPFAM" id="SSF50985">
    <property type="entry name" value="RCC1/BLIP-II"/>
    <property type="match status" value="3"/>
</dbReference>
<dbReference type="PROSITE" id="PS50835">
    <property type="entry name" value="IG_LIKE"/>
    <property type="match status" value="1"/>
</dbReference>
<keyword evidence="9" id="KW-0675">Receptor</keyword>
<evidence type="ECO:0000313" key="14">
    <source>
        <dbReference type="EMBL" id="KAF0692250.1"/>
    </source>
</evidence>
<dbReference type="GO" id="GO:0016020">
    <property type="term" value="C:membrane"/>
    <property type="evidence" value="ECO:0007669"/>
    <property type="project" value="UniProtKB-SubCell"/>
</dbReference>
<sequence length="1835" mass="190139">MDLGSYHLCAIDAASGGMGCWGQNTYGQSRPPSSAFLQVSAYDYHTCALNTTGFPICWGASYIQYANYTSSPAAPPAVPLATLSTGSRHACGVATNGSVLCWGADDFHQSSAPQAQFLSVAAGFQHTCGITYPDQRVVCWGNCDRGECVAPNATTTPYIQVSAGDRYSCGVTAANVGVCWGRDLPTYNYTQVPQGLQYSFVGASKTGAFSCGLLVNGTAVCWGDKFSSLNLVPSMAFSSLALGTRQVCGVTKSVNTSTTTTTAGGSPPGGTLVCFGVLPGMVPPTGFQPKQSGYCYRPTIGFESDTGARNATLAPWWVNSSNATADADNDTITFPPMNVWTSDPNDSKPTGFNLTLASYSFRKVEASGNQSACGIAQSGQAYCWGKTSLGGAAAAITNAVDITASLTYDVMCALKVTGAVTCSAVSVDATGQMISSAYAPPQDAFVSLSAKGTHVCSLKTNGRIKCWGFNDDGQIFVPDLTYLYVATGAFHTCAITTTFDAVCWGRDDVGQTSRVPRNTKYRALACGYAFCCGIRLNDAVDCWGSNAFGESNAPRTLLLQIATGWSHTCAVTTDWTLRCWGNDSFGQTSGAPAGLYYHVSAGRTHSCATAVNGSVVCWGDVARNQLAPAAALAQPFTGVTTDQMVAAVRANNSRTRMQCSTLSWGIDLSTNLCTNAATFPACVPPSNYAGAVARCAAMGGRLPTVTEQRAGWLATALCNFADGWIWTSTTCLLASGQPGVLIASDATRQRKCADASTATVFPICVSENEFSVCTLGSHCDQVCVPQPDASTYACTCDAGFVLGSDGTTCSPALALRSTSTCKQLGLSLVPATKVCAVVSKCSTSMTYLDARAYCRARGARLPTRQEVLGRKSFPLQCSMAVWTSTGCAAGLNSGYVATTVDYETCANATTLAAAICVADPDINECTLGMHSCTEHCWNTEGSYTCTCDDNEALVATGTGSAVCQSIATPAQSTASCKQLQWTNIQSDSAICSSTTTTASKALKCPGAVNYTTAAAYCAVRGARLPILSELTTNMDVLSSTNECGYGQKLLWSATTCSRDQVPTIGVAAAGAGPQLMDKLTCLTPTMQLAYPVCVADKFVGTSRRLLVVAHGVGCADVADGFRCLCGPTQRLDTDGFTCVDAPPPLSPLACSSLPQPWTTPDDDDVGPCARSYANNNPTTCSGLVTYAKAMSYCAANGGARLPTLEEITADVALGSGCNLDYSEVWTSSACFDATGTSLGVVTAGGSRAGLAYFPPTCTNTTTVGAMARVRCVRDRGPASNRCTPDACSQLCYNQDYGYACACQDGFQLLSDGTTCAPSTQVAATSQRNCTWFNLNSIVNATCAARETNCAAKAKGTFAAANASCVSQAKRLPTAAEVLQGALLATTCTTNRVWTATRCTFFDHENGTTSNGWLSVAVGGPTQQPVCMPSDAAGGLTASCVADIGPAAVSICVGKCSPDQTCLVSGKNSTSCVCGPGTLMDTTGACQPYVAPLSNATCSSLCWNPSNGVCTNQQVGPLNPFFAPLLQLYPRCTSLNFQQCVGPQTATGAASLCQQLGARLPSIFEVRMGFTPTLTCATYSPATRRIWTSTSCRNVTSGFVGVLASGTLQWVGPDKEVCLASTASSQLAQCVADHIVDPCKAGTNVCAQACLPQPPNGAYACACNDGNRLGAVAGSCSVATVARSAANCSALAWSARAPLPGKSTRLCANGLVQRVFLDANGAVVPSSALPYVSVTSVCSGPVAWSVADSLCRALNARLPTMNEVVANRVANAGCPDSAPIWTSTPCRPGDAAAADPTYMVQAAGATAFANQFPTRCVANTTTLQLLAHARCVADVS</sequence>
<dbReference type="SMART" id="SM00181">
    <property type="entry name" value="EGF"/>
    <property type="match status" value="5"/>
</dbReference>
<dbReference type="PROSITE" id="PS01187">
    <property type="entry name" value="EGF_CA"/>
    <property type="match status" value="1"/>
</dbReference>
<organism evidence="15 16">
    <name type="scientific">Aphanomyces stellatus</name>
    <dbReference type="NCBI Taxonomy" id="120398"/>
    <lineage>
        <taxon>Eukaryota</taxon>
        <taxon>Sar</taxon>
        <taxon>Stramenopiles</taxon>
        <taxon>Oomycota</taxon>
        <taxon>Saprolegniomycetes</taxon>
        <taxon>Saprolegniales</taxon>
        <taxon>Verrucalvaceae</taxon>
        <taxon>Aphanomyces</taxon>
    </lineage>
</organism>
<dbReference type="Pfam" id="PF07645">
    <property type="entry name" value="EGF_CA"/>
    <property type="match status" value="1"/>
</dbReference>
<keyword evidence="16" id="KW-1185">Reference proteome</keyword>
<dbReference type="Gene3D" id="2.10.25.10">
    <property type="entry name" value="Laminin"/>
    <property type="match status" value="3"/>
</dbReference>
<protein>
    <recommendedName>
        <fullName evidence="2">non-specific serine/threonine protein kinase</fullName>
        <ecNumber evidence="2">2.7.11.1</ecNumber>
    </recommendedName>
</protein>
<dbReference type="InterPro" id="IPR007110">
    <property type="entry name" value="Ig-like_dom"/>
</dbReference>
<dbReference type="Proteomes" id="UP000332933">
    <property type="component" value="Unassembled WGS sequence"/>
</dbReference>
<evidence type="ECO:0000256" key="3">
    <source>
        <dbReference type="ARBA" id="ARBA00022536"/>
    </source>
</evidence>
<dbReference type="PANTHER" id="PTHR47460">
    <property type="entry name" value="SERINE/THREONINE-PROTEIN KINASE-LIKE PROTEIN ACR4"/>
    <property type="match status" value="1"/>
</dbReference>
<keyword evidence="8" id="KW-1015">Disulfide bond</keyword>
<dbReference type="SUPFAM" id="SSF57196">
    <property type="entry name" value="EGF/Laminin"/>
    <property type="match status" value="2"/>
</dbReference>
<evidence type="ECO:0000256" key="7">
    <source>
        <dbReference type="ARBA" id="ARBA00023136"/>
    </source>
</evidence>
<keyword evidence="3" id="KW-0245">EGF-like domain</keyword>
<reference evidence="14" key="2">
    <citation type="submission" date="2019-06" db="EMBL/GenBank/DDBJ databases">
        <title>Genomics analysis of Aphanomyces spp. identifies a new class of oomycete effector associated with host adaptation.</title>
        <authorList>
            <person name="Gaulin E."/>
        </authorList>
    </citation>
    <scope>NUCLEOTIDE SEQUENCE</scope>
    <source>
        <strain evidence="14">CBS 578.67</strain>
    </source>
</reference>
<dbReference type="InterPro" id="IPR001881">
    <property type="entry name" value="EGF-like_Ca-bd_dom"/>
</dbReference>
<dbReference type="InterPro" id="IPR018097">
    <property type="entry name" value="EGF_Ca-bd_CS"/>
</dbReference>
<comment type="catalytic activity">
    <reaction evidence="11">
        <text>L-threonyl-[protein] + ATP = O-phospho-L-threonyl-[protein] + ADP + H(+)</text>
        <dbReference type="Rhea" id="RHEA:46608"/>
        <dbReference type="Rhea" id="RHEA-COMP:11060"/>
        <dbReference type="Rhea" id="RHEA-COMP:11605"/>
        <dbReference type="ChEBI" id="CHEBI:15378"/>
        <dbReference type="ChEBI" id="CHEBI:30013"/>
        <dbReference type="ChEBI" id="CHEBI:30616"/>
        <dbReference type="ChEBI" id="CHEBI:61977"/>
        <dbReference type="ChEBI" id="CHEBI:456216"/>
        <dbReference type="EC" id="2.7.11.1"/>
    </reaction>
</comment>
<keyword evidence="6" id="KW-1133">Transmembrane helix</keyword>
<evidence type="ECO:0000256" key="1">
    <source>
        <dbReference type="ARBA" id="ARBA00004479"/>
    </source>
</evidence>
<evidence type="ECO:0000256" key="8">
    <source>
        <dbReference type="ARBA" id="ARBA00023157"/>
    </source>
</evidence>
<dbReference type="CDD" id="cd00054">
    <property type="entry name" value="EGF_CA"/>
    <property type="match status" value="1"/>
</dbReference>
<dbReference type="EMBL" id="VJMH01005913">
    <property type="protein sequence ID" value="KAF0692250.1"/>
    <property type="molecule type" value="Genomic_DNA"/>
</dbReference>
<comment type="catalytic activity">
    <reaction evidence="12">
        <text>L-seryl-[protein] + ATP = O-phospho-L-seryl-[protein] + ADP + H(+)</text>
        <dbReference type="Rhea" id="RHEA:17989"/>
        <dbReference type="Rhea" id="RHEA-COMP:9863"/>
        <dbReference type="Rhea" id="RHEA-COMP:11604"/>
        <dbReference type="ChEBI" id="CHEBI:15378"/>
        <dbReference type="ChEBI" id="CHEBI:29999"/>
        <dbReference type="ChEBI" id="CHEBI:30616"/>
        <dbReference type="ChEBI" id="CHEBI:83421"/>
        <dbReference type="ChEBI" id="CHEBI:456216"/>
        <dbReference type="EC" id="2.7.11.1"/>
    </reaction>
</comment>
<dbReference type="GO" id="GO:0005509">
    <property type="term" value="F:calcium ion binding"/>
    <property type="evidence" value="ECO:0007669"/>
    <property type="project" value="InterPro"/>
</dbReference>